<comment type="similarity">
    <text evidence="2 7">Belongs to the zinc-containing alcohol dehydrogenase family.</text>
</comment>
<evidence type="ECO:0000313" key="10">
    <source>
        <dbReference type="EMBL" id="KAJ4183059.1"/>
    </source>
</evidence>
<dbReference type="InterPro" id="IPR036291">
    <property type="entry name" value="NAD(P)-bd_dom_sf"/>
</dbReference>
<keyword evidence="6" id="KW-0520">NAD</keyword>
<evidence type="ECO:0000256" key="1">
    <source>
        <dbReference type="ARBA" id="ARBA00001947"/>
    </source>
</evidence>
<keyword evidence="11" id="KW-1185">Reference proteome</keyword>
<proteinExistence type="inferred from homology"/>
<dbReference type="SUPFAM" id="SSF50129">
    <property type="entry name" value="GroES-like"/>
    <property type="match status" value="1"/>
</dbReference>
<evidence type="ECO:0000256" key="3">
    <source>
        <dbReference type="ARBA" id="ARBA00022723"/>
    </source>
</evidence>
<dbReference type="Pfam" id="PF08240">
    <property type="entry name" value="ADH_N"/>
    <property type="match status" value="1"/>
</dbReference>
<feature type="domain" description="Alcohol dehydrogenase-like C-terminal" evidence="8">
    <location>
        <begin position="194"/>
        <end position="296"/>
    </location>
</feature>
<evidence type="ECO:0008006" key="12">
    <source>
        <dbReference type="Google" id="ProtNLM"/>
    </source>
</evidence>
<dbReference type="Proteomes" id="UP001152087">
    <property type="component" value="Unassembled WGS sequence"/>
</dbReference>
<accession>A0A9W8UYW9</accession>
<dbReference type="Gene3D" id="3.40.50.720">
    <property type="entry name" value="NAD(P)-binding Rossmann-like Domain"/>
    <property type="match status" value="1"/>
</dbReference>
<evidence type="ECO:0000256" key="6">
    <source>
        <dbReference type="ARBA" id="ARBA00023027"/>
    </source>
</evidence>
<sequence>MSLVPGLNFTSGTNATMRGVVYNGVPYEMVVDDVPVPIIQNATDAIVKITTSALCGSDLHTYHGFAGAGTPPWVMGHEAMGYIAAVGSEVSSLSVGDYVVIADTPHWGHLASEPQRLAFFGGGAGGLGGLQSEYARVPFADHSLIPVPLTHETTNRTIEHDYLTVSDILATAWVALDWSGFEPGDTVAVFGAGPVGLLVAYSAFLRGSGRVYVVDRVQQRLDAAASIGAIPINFAESDPVAQILEHEPDGVLRVVDAAGNEAVDADGKVDPELIVRQAVQLAHIGGGIGQVGFWRASQDSPGAPLGSEKPSNMTFPLSDFFGKRLKLQGGPVDVKLVALQLVNLIASGHAKPGFVSTAEIGIEEAPEYYRRFDEKKEIKVYIHFD</sequence>
<evidence type="ECO:0000259" key="9">
    <source>
        <dbReference type="Pfam" id="PF08240"/>
    </source>
</evidence>
<dbReference type="Gene3D" id="3.90.180.10">
    <property type="entry name" value="Medium-chain alcohol dehydrogenases, catalytic domain"/>
    <property type="match status" value="1"/>
</dbReference>
<reference evidence="10" key="1">
    <citation type="submission" date="2022-09" db="EMBL/GenBank/DDBJ databases">
        <title>Fusarium specimens isolated from Avocado Roots.</title>
        <authorList>
            <person name="Stajich J."/>
            <person name="Roper C."/>
            <person name="Heimlech-Rivalta G."/>
        </authorList>
    </citation>
    <scope>NUCLEOTIDE SEQUENCE</scope>
    <source>
        <strain evidence="10">A02</strain>
    </source>
</reference>
<feature type="domain" description="Alcohol dehydrogenase-like N-terminal" evidence="9">
    <location>
        <begin position="42"/>
        <end position="147"/>
    </location>
</feature>
<dbReference type="EMBL" id="JAOQAV010000031">
    <property type="protein sequence ID" value="KAJ4183059.1"/>
    <property type="molecule type" value="Genomic_DNA"/>
</dbReference>
<dbReference type="GO" id="GO:0016491">
    <property type="term" value="F:oxidoreductase activity"/>
    <property type="evidence" value="ECO:0007669"/>
    <property type="project" value="UniProtKB-KW"/>
</dbReference>
<keyword evidence="4 7" id="KW-0862">Zinc</keyword>
<dbReference type="PANTHER" id="PTHR42813">
    <property type="entry name" value="ZINC-TYPE ALCOHOL DEHYDROGENASE-LIKE"/>
    <property type="match status" value="1"/>
</dbReference>
<keyword evidence="3 7" id="KW-0479">Metal-binding</keyword>
<protein>
    <recommendedName>
        <fullName evidence="12">Alcohol dehydrogenase</fullName>
    </recommendedName>
</protein>
<gene>
    <name evidence="10" type="ORF">NW755_009907</name>
</gene>
<dbReference type="AlphaFoldDB" id="A0A9W8UYW9"/>
<comment type="cofactor">
    <cofactor evidence="1 7">
        <name>Zn(2+)</name>
        <dbReference type="ChEBI" id="CHEBI:29105"/>
    </cofactor>
</comment>
<organism evidence="10 11">
    <name type="scientific">Fusarium falciforme</name>
    <dbReference type="NCBI Taxonomy" id="195108"/>
    <lineage>
        <taxon>Eukaryota</taxon>
        <taxon>Fungi</taxon>
        <taxon>Dikarya</taxon>
        <taxon>Ascomycota</taxon>
        <taxon>Pezizomycotina</taxon>
        <taxon>Sordariomycetes</taxon>
        <taxon>Hypocreomycetidae</taxon>
        <taxon>Hypocreales</taxon>
        <taxon>Nectriaceae</taxon>
        <taxon>Fusarium</taxon>
        <taxon>Fusarium solani species complex</taxon>
    </lineage>
</organism>
<evidence type="ECO:0000259" key="8">
    <source>
        <dbReference type="Pfam" id="PF00107"/>
    </source>
</evidence>
<evidence type="ECO:0000256" key="5">
    <source>
        <dbReference type="ARBA" id="ARBA00023002"/>
    </source>
</evidence>
<keyword evidence="5" id="KW-0560">Oxidoreductase</keyword>
<dbReference type="InterPro" id="IPR013154">
    <property type="entry name" value="ADH-like_N"/>
</dbReference>
<dbReference type="InterPro" id="IPR013149">
    <property type="entry name" value="ADH-like_C"/>
</dbReference>
<dbReference type="Pfam" id="PF00107">
    <property type="entry name" value="ADH_zinc_N"/>
    <property type="match status" value="1"/>
</dbReference>
<name>A0A9W8UYW9_9HYPO</name>
<dbReference type="OrthoDB" id="3941538at2759"/>
<evidence type="ECO:0000256" key="2">
    <source>
        <dbReference type="ARBA" id="ARBA00008072"/>
    </source>
</evidence>
<comment type="caution">
    <text evidence="10">The sequence shown here is derived from an EMBL/GenBank/DDBJ whole genome shotgun (WGS) entry which is preliminary data.</text>
</comment>
<evidence type="ECO:0000256" key="7">
    <source>
        <dbReference type="RuleBase" id="RU361277"/>
    </source>
</evidence>
<dbReference type="InterPro" id="IPR011032">
    <property type="entry name" value="GroES-like_sf"/>
</dbReference>
<evidence type="ECO:0000256" key="4">
    <source>
        <dbReference type="ARBA" id="ARBA00022833"/>
    </source>
</evidence>
<dbReference type="InterPro" id="IPR002328">
    <property type="entry name" value="ADH_Zn_CS"/>
</dbReference>
<evidence type="ECO:0000313" key="11">
    <source>
        <dbReference type="Proteomes" id="UP001152087"/>
    </source>
</evidence>
<dbReference type="SUPFAM" id="SSF51735">
    <property type="entry name" value="NAD(P)-binding Rossmann-fold domains"/>
    <property type="match status" value="1"/>
</dbReference>
<dbReference type="PROSITE" id="PS00059">
    <property type="entry name" value="ADH_ZINC"/>
    <property type="match status" value="1"/>
</dbReference>
<dbReference type="PANTHER" id="PTHR42813:SF3">
    <property type="entry name" value="GLUTATHIONE-INDEPENDENT FORMALDEHYDE DEHYDROGENASE"/>
    <property type="match status" value="1"/>
</dbReference>
<dbReference type="GO" id="GO:0008270">
    <property type="term" value="F:zinc ion binding"/>
    <property type="evidence" value="ECO:0007669"/>
    <property type="project" value="InterPro"/>
</dbReference>